<dbReference type="EMBL" id="JBFXLU010000007">
    <property type="protein sequence ID" value="KAL2856467.1"/>
    <property type="molecule type" value="Genomic_DNA"/>
</dbReference>
<dbReference type="PANTHER" id="PTHR10039:SF5">
    <property type="entry name" value="NACHT DOMAIN-CONTAINING PROTEIN"/>
    <property type="match status" value="1"/>
</dbReference>
<dbReference type="Gene3D" id="3.40.50.300">
    <property type="entry name" value="P-loop containing nucleotide triphosphate hydrolases"/>
    <property type="match status" value="1"/>
</dbReference>
<keyword evidence="4" id="KW-1185">Reference proteome</keyword>
<evidence type="ECO:0000313" key="4">
    <source>
        <dbReference type="Proteomes" id="UP001610446"/>
    </source>
</evidence>
<dbReference type="SUPFAM" id="SSF52540">
    <property type="entry name" value="P-loop containing nucleoside triphosphate hydrolases"/>
    <property type="match status" value="1"/>
</dbReference>
<reference evidence="3 4" key="1">
    <citation type="submission" date="2024-07" db="EMBL/GenBank/DDBJ databases">
        <title>Section-level genome sequencing and comparative genomics of Aspergillus sections Usti and Cavernicolus.</title>
        <authorList>
            <consortium name="Lawrence Berkeley National Laboratory"/>
            <person name="Nybo J.L."/>
            <person name="Vesth T.C."/>
            <person name="Theobald S."/>
            <person name="Frisvad J.C."/>
            <person name="Larsen T.O."/>
            <person name="Kjaerboelling I."/>
            <person name="Rothschild-Mancinelli K."/>
            <person name="Lyhne E.K."/>
            <person name="Kogle M.E."/>
            <person name="Barry K."/>
            <person name="Clum A."/>
            <person name="Na H."/>
            <person name="Ledsgaard L."/>
            <person name="Lin J."/>
            <person name="Lipzen A."/>
            <person name="Kuo A."/>
            <person name="Riley R."/>
            <person name="Mondo S."/>
            <person name="Labutti K."/>
            <person name="Haridas S."/>
            <person name="Pangalinan J."/>
            <person name="Salamov A.A."/>
            <person name="Simmons B.A."/>
            <person name="Magnuson J.K."/>
            <person name="Chen J."/>
            <person name="Drula E."/>
            <person name="Henrissat B."/>
            <person name="Wiebenga A."/>
            <person name="Lubbers R.J."/>
            <person name="Gomes A.C."/>
            <person name="Makela M.R."/>
            <person name="Stajich J."/>
            <person name="Grigoriev I.V."/>
            <person name="Mortensen U.H."/>
            <person name="De Vries R.P."/>
            <person name="Baker S.E."/>
            <person name="Andersen M.R."/>
        </authorList>
    </citation>
    <scope>NUCLEOTIDE SEQUENCE [LARGE SCALE GENOMIC DNA]</scope>
    <source>
        <strain evidence="3 4">CBS 123904</strain>
    </source>
</reference>
<accession>A0ABR4KYX2</accession>
<evidence type="ECO:0000313" key="3">
    <source>
        <dbReference type="EMBL" id="KAL2856467.1"/>
    </source>
</evidence>
<comment type="caution">
    <text evidence="3">The sequence shown here is derived from an EMBL/GenBank/DDBJ whole genome shotgun (WGS) entry which is preliminary data.</text>
</comment>
<evidence type="ECO:0000256" key="1">
    <source>
        <dbReference type="ARBA" id="ARBA00022737"/>
    </source>
</evidence>
<keyword evidence="1" id="KW-0677">Repeat</keyword>
<dbReference type="Proteomes" id="UP001610446">
    <property type="component" value="Unassembled WGS sequence"/>
</dbReference>
<organism evidence="3 4">
    <name type="scientific">Aspergillus pseudoustus</name>
    <dbReference type="NCBI Taxonomy" id="1810923"/>
    <lineage>
        <taxon>Eukaryota</taxon>
        <taxon>Fungi</taxon>
        <taxon>Dikarya</taxon>
        <taxon>Ascomycota</taxon>
        <taxon>Pezizomycotina</taxon>
        <taxon>Eurotiomycetes</taxon>
        <taxon>Eurotiomycetidae</taxon>
        <taxon>Eurotiales</taxon>
        <taxon>Aspergillaceae</taxon>
        <taxon>Aspergillus</taxon>
        <taxon>Aspergillus subgen. Nidulantes</taxon>
    </lineage>
</organism>
<dbReference type="InterPro" id="IPR056884">
    <property type="entry name" value="NPHP3-like_N"/>
</dbReference>
<proteinExistence type="predicted"/>
<dbReference type="PANTHER" id="PTHR10039">
    <property type="entry name" value="AMELOGENIN"/>
    <property type="match status" value="1"/>
</dbReference>
<name>A0ABR4KYX2_9EURO</name>
<evidence type="ECO:0000259" key="2">
    <source>
        <dbReference type="Pfam" id="PF24883"/>
    </source>
</evidence>
<protein>
    <recommendedName>
        <fullName evidence="2">Nephrocystin 3-like N-terminal domain-containing protein</fullName>
    </recommendedName>
</protein>
<dbReference type="InterPro" id="IPR027417">
    <property type="entry name" value="P-loop_NTPase"/>
</dbReference>
<dbReference type="Pfam" id="PF24883">
    <property type="entry name" value="NPHP3_N"/>
    <property type="match status" value="1"/>
</dbReference>
<feature type="domain" description="Nephrocystin 3-like N-terminal" evidence="2">
    <location>
        <begin position="238"/>
        <end position="417"/>
    </location>
</feature>
<gene>
    <name evidence="3" type="ORF">BJY01DRAFT_242805</name>
</gene>
<sequence>MDPVSIFGIVVNIATLIDLTHKVITIYKDGAGSNLARLVESADEMDSLCQRLQSSHVATQAGSGSISGSAEADLQECANRCIQTAAALRKELDLPAAGQQSSRRRRAFHSLKVQFSRKIPMLEWELRDLHEQLDTNLLVRIRESIDVNETKQSDQFKSLDASIQALFVQFFDRQTTTLDLVLDRNTRKILDHIESVLRDQVEEAARRDVQQRKGKLLESLVYGNPFTRPNDILGKHDGTFEWIFDKGSGSSFPVWLRSPAPGDIFWIQGKPGSGKSTLMKSIAMDKDRVNRYLMESQPAKRPVIFTFYFWLADTMKLQNTEKGLLCSLLSQFLETRWTLDSSYLSDANLRQKKTQANWDPVELRTLVSQAVDDLIKDHCICIFIDALDECQQADLTGALSIIKQFSRGEVKLCVSSRPEQRIIVSLRQTVTSILKVENFTRRDIAKFVRGELDETDIQTAGLSRQDLNDLSTSITGQADGVFLWATLVSKDLRNGIENGDNIGQLYQRLNQMPGDLNALYRNMLQRLGSDHDLYMTEAASYFGLVLQRRLDRVDAYNALLAHFVRIYHKFRRSSSICQKLDLDLLQRVEDRINTVCIGMLVCRAPNMIGRGHIPSPYARSVGFFHRTARDFILDTGNDIMQSGVTVFEIYTSITFGYLMMIGLLETPDEMARYSESAILESSVSSLKREEKVELLLHVDKTLGHIYEAKHWVYKQWPYAFASSIRQRGFLDLVGASMSIARDSSLLERLLSSDAPLSRKYKSYLLFLACGDVRAFKGSITTLLETGAYPNTSMYLSAFKLRGVRIKSSPWIQFLESGKTGIINPALVKSFLGHGADLSATLTWFVTVLPDFGVLSHRSDISFYTGRVSLILYVNARFLLETFFGDSIGEEVWPGAGGSPGPTELYCSVVGVFLGGAWKATSPHYRGKVYFYPVADEAQSATTSEAKSSIQRVFDHILGCVFPQRKVENWGWVVSTINEYVAHLQRVEFVAWALKRGEMIESNNPASMFADYENFRGPDGDIDLDALFAD</sequence>